<name>A0AAD6RYG8_9AGAR</name>
<evidence type="ECO:0000256" key="1">
    <source>
        <dbReference type="SAM" id="Coils"/>
    </source>
</evidence>
<feature type="compositionally biased region" description="Low complexity" evidence="2">
    <location>
        <begin position="271"/>
        <end position="288"/>
    </location>
</feature>
<proteinExistence type="predicted"/>
<feature type="compositionally biased region" description="Polar residues" evidence="2">
    <location>
        <begin position="401"/>
        <end position="427"/>
    </location>
</feature>
<dbReference type="Proteomes" id="UP001218188">
    <property type="component" value="Unassembled WGS sequence"/>
</dbReference>
<gene>
    <name evidence="3" type="ORF">C8F04DRAFT_1279284</name>
</gene>
<reference evidence="3" key="1">
    <citation type="submission" date="2023-03" db="EMBL/GenBank/DDBJ databases">
        <title>Massive genome expansion in bonnet fungi (Mycena s.s.) driven by repeated elements and novel gene families across ecological guilds.</title>
        <authorList>
            <consortium name="Lawrence Berkeley National Laboratory"/>
            <person name="Harder C.B."/>
            <person name="Miyauchi S."/>
            <person name="Viragh M."/>
            <person name="Kuo A."/>
            <person name="Thoen E."/>
            <person name="Andreopoulos B."/>
            <person name="Lu D."/>
            <person name="Skrede I."/>
            <person name="Drula E."/>
            <person name="Henrissat B."/>
            <person name="Morin E."/>
            <person name="Kohler A."/>
            <person name="Barry K."/>
            <person name="LaButti K."/>
            <person name="Morin E."/>
            <person name="Salamov A."/>
            <person name="Lipzen A."/>
            <person name="Mereny Z."/>
            <person name="Hegedus B."/>
            <person name="Baldrian P."/>
            <person name="Stursova M."/>
            <person name="Weitz H."/>
            <person name="Taylor A."/>
            <person name="Grigoriev I.V."/>
            <person name="Nagy L.G."/>
            <person name="Martin F."/>
            <person name="Kauserud H."/>
        </authorList>
    </citation>
    <scope>NUCLEOTIDE SEQUENCE</scope>
    <source>
        <strain evidence="3">CBHHK200</strain>
    </source>
</reference>
<feature type="region of interest" description="Disordered" evidence="2">
    <location>
        <begin position="227"/>
        <end position="458"/>
    </location>
</feature>
<keyword evidence="4" id="KW-1185">Reference proteome</keyword>
<feature type="coiled-coil region" evidence="1">
    <location>
        <begin position="30"/>
        <end position="93"/>
    </location>
</feature>
<protein>
    <submittedName>
        <fullName evidence="3">Uncharacterized protein</fullName>
    </submittedName>
</protein>
<organism evidence="3 4">
    <name type="scientific">Mycena alexandri</name>
    <dbReference type="NCBI Taxonomy" id="1745969"/>
    <lineage>
        <taxon>Eukaryota</taxon>
        <taxon>Fungi</taxon>
        <taxon>Dikarya</taxon>
        <taxon>Basidiomycota</taxon>
        <taxon>Agaricomycotina</taxon>
        <taxon>Agaricomycetes</taxon>
        <taxon>Agaricomycetidae</taxon>
        <taxon>Agaricales</taxon>
        <taxon>Marasmiineae</taxon>
        <taxon>Mycenaceae</taxon>
        <taxon>Mycena</taxon>
    </lineage>
</organism>
<keyword evidence="1" id="KW-0175">Coiled coil</keyword>
<evidence type="ECO:0000313" key="4">
    <source>
        <dbReference type="Proteomes" id="UP001218188"/>
    </source>
</evidence>
<feature type="region of interest" description="Disordered" evidence="2">
    <location>
        <begin position="1"/>
        <end position="20"/>
    </location>
</feature>
<sequence length="530" mass="57984">MTQTAGDKARAAIQGRVDRLRRKKHALAQAKFRERNKEALREKAKEAMRKFVFSRPTLSSTTTVTTNRHRAAIKESEEKTKAVREQRREVDAEYRERQRQKQWIKKFGQESFRTVSPFAMIPPLRVPPAVKALPAPPAGFVPCLLRESFGGNFTNHADFSRQGNKTYWVLFSSAREAVYTLKPECVAGKNREDDERDVVASFAEWGEVLRVWGAFCYHHHGKCEHHANSCRRGCPTHRRPQTPPEPARRDPRVKVEVGVKPERATPKLQTPRRSTSTTGSRARASTRPPSRPSPVEEDDANYMGTVPLYDPDTPPPRRARSASIDVPLYVRTPPPQPSLERDASGTSRSRSSHAPSRAQSPAQTSPPTSTTLSSASSLSASTVTANAPAASGKGKERARSQLPSSSRISRTTGAHRSPWPSTSSVSRTAGAHGATARPTKSQAEARAGTPATVASSSASTSRVIGRNNAFFVSASGLIRDTSAAAFSDIVEGPVKVVMGWEAATKYAVELAEKEATRAASEEEDGMELDD</sequence>
<evidence type="ECO:0000313" key="3">
    <source>
        <dbReference type="EMBL" id="KAJ7017504.1"/>
    </source>
</evidence>
<feature type="compositionally biased region" description="Basic and acidic residues" evidence="2">
    <location>
        <begin position="246"/>
        <end position="265"/>
    </location>
</feature>
<accession>A0AAD6RYG8</accession>
<dbReference type="AlphaFoldDB" id="A0AAD6RYG8"/>
<comment type="caution">
    <text evidence="3">The sequence shown here is derived from an EMBL/GenBank/DDBJ whole genome shotgun (WGS) entry which is preliminary data.</text>
</comment>
<feature type="compositionally biased region" description="Low complexity" evidence="2">
    <location>
        <begin position="344"/>
        <end position="382"/>
    </location>
</feature>
<feature type="compositionally biased region" description="Low complexity" evidence="2">
    <location>
        <begin position="449"/>
        <end position="458"/>
    </location>
</feature>
<evidence type="ECO:0000256" key="2">
    <source>
        <dbReference type="SAM" id="MobiDB-lite"/>
    </source>
</evidence>
<dbReference type="EMBL" id="JARJCM010000400">
    <property type="protein sequence ID" value="KAJ7017504.1"/>
    <property type="molecule type" value="Genomic_DNA"/>
</dbReference>